<dbReference type="Proteomes" id="UP001324287">
    <property type="component" value="Chromosome"/>
</dbReference>
<protein>
    <submittedName>
        <fullName evidence="2">Uncharacterized protein</fullName>
    </submittedName>
</protein>
<evidence type="ECO:0000256" key="1">
    <source>
        <dbReference type="SAM" id="MobiDB-lite"/>
    </source>
</evidence>
<keyword evidence="3" id="KW-1185">Reference proteome</keyword>
<reference evidence="2 3" key="1">
    <citation type="submission" date="2023-12" db="EMBL/GenBank/DDBJ databases">
        <title>Blastococcus brunescens sp. nov., an actonobacterium isolated from sandstone collected in sahara desert.</title>
        <authorList>
            <person name="Gtari M."/>
            <person name="Ghodhbane F."/>
        </authorList>
    </citation>
    <scope>NUCLEOTIDE SEQUENCE [LARGE SCALE GENOMIC DNA]</scope>
    <source>
        <strain evidence="2 3">BMG 8361</strain>
    </source>
</reference>
<organism evidence="2 3">
    <name type="scientific">Blastococcus brunescens</name>
    <dbReference type="NCBI Taxonomy" id="1564165"/>
    <lineage>
        <taxon>Bacteria</taxon>
        <taxon>Bacillati</taxon>
        <taxon>Actinomycetota</taxon>
        <taxon>Actinomycetes</taxon>
        <taxon>Geodermatophilales</taxon>
        <taxon>Geodermatophilaceae</taxon>
        <taxon>Blastococcus</taxon>
    </lineage>
</organism>
<feature type="region of interest" description="Disordered" evidence="1">
    <location>
        <begin position="1"/>
        <end position="35"/>
    </location>
</feature>
<evidence type="ECO:0000313" key="2">
    <source>
        <dbReference type="EMBL" id="WRL67379.1"/>
    </source>
</evidence>
<dbReference type="EMBL" id="CP141261">
    <property type="protein sequence ID" value="WRL67379.1"/>
    <property type="molecule type" value="Genomic_DNA"/>
</dbReference>
<dbReference type="RefSeq" id="WP_324278686.1">
    <property type="nucleotide sequence ID" value="NZ_CP141261.1"/>
</dbReference>
<name>A0ABZ1B9E2_9ACTN</name>
<feature type="region of interest" description="Disordered" evidence="1">
    <location>
        <begin position="84"/>
        <end position="103"/>
    </location>
</feature>
<proteinExistence type="predicted"/>
<sequence length="103" mass="10590">MDAPLGRIGGDDVEVPVHEERGPAAVGTRDAGDEAGPARLGLVDLRFDADVGELAGDPLGRRPLPALVLESPVFVVSIRMRSDSSSATSSSALTGAVLSIRRA</sequence>
<evidence type="ECO:0000313" key="3">
    <source>
        <dbReference type="Proteomes" id="UP001324287"/>
    </source>
</evidence>
<accession>A0ABZ1B9E2</accession>
<gene>
    <name evidence="2" type="ORF">U6N30_14330</name>
</gene>